<dbReference type="PANTHER" id="PTHR12832:SF11">
    <property type="entry name" value="LD23868P"/>
    <property type="match status" value="1"/>
</dbReference>
<name>A0A023ETA3_AEDAL</name>
<dbReference type="GO" id="GO:0016301">
    <property type="term" value="F:kinase activity"/>
    <property type="evidence" value="ECO:0007669"/>
    <property type="project" value="UniProtKB-KW"/>
</dbReference>
<feature type="region of interest" description="Disordered" evidence="2">
    <location>
        <begin position="1"/>
        <end position="59"/>
    </location>
</feature>
<dbReference type="AlphaFoldDB" id="A0A023ETA3"/>
<reference evidence="3" key="1">
    <citation type="journal article" date="2014" name="PLoS Negl. Trop. Dis.">
        <title>Identification and characterization of seminal fluid proteins in the Asian tiger mosquito, Aedes albopictus.</title>
        <authorList>
            <person name="Boes K.E."/>
            <person name="Ribeiro J.M."/>
            <person name="Wong A."/>
            <person name="Harrington L.C."/>
            <person name="Wolfner M.F."/>
            <person name="Sirot L.K."/>
        </authorList>
    </citation>
    <scope>NUCLEOTIDE SEQUENCE</scope>
    <source>
        <tissue evidence="3">Reproductive organs</tissue>
    </source>
</reference>
<proteinExistence type="evidence at transcript level"/>
<feature type="compositionally biased region" description="Low complexity" evidence="2">
    <location>
        <begin position="284"/>
        <end position="300"/>
    </location>
</feature>
<sequence>MPADAFSRMDSSGSAAESSSSSEAKDIPANIEAAILRARTESEGSDKSGPTRFVLPGTSASPPKILTLDEVQDAVKNIENMTLAHEIAINSDFKLQPYEPPENSLERIIKDTMHKAYWEVLREQLGRQPPCYDMAIQLLADIKDAFQSVLSKNNERALARINEILDETVIRQQAEQGVLDFQVYAKFVIHIMALSCAPVRDEQIAKLKEIQDVVDLFRGILEALQLMKLDMANCLLDAARNDVIANSVEYEKQKFKQFLELYKDGFPETEKWLKRNQVLEQHTAQAEQAAATAGPSATGSDSQNRRSKDTIFNAYLELIDWNTENEFPEMLEMDRDRVIGLQGRASRLCTCASTLAITCAAIPSIAQSADIRKNLAKELAILLQNCNNTKDLDDNIENIWLHVRSVIATRLQELNQSKLDESVEGALKTQILQIAKKESPVRNLMWKRLLAFIQLVLRTNGSIPAPPGFQEFADDIEGLATAFKRISYYNYAVYGEYYHEILNKA</sequence>
<dbReference type="VEuPathDB" id="VectorBase:AALFPA_045385"/>
<dbReference type="VEuPathDB" id="VectorBase:AALC636_017568"/>
<dbReference type="GO" id="GO:0007165">
    <property type="term" value="P:signal transduction"/>
    <property type="evidence" value="ECO:0007669"/>
    <property type="project" value="TreeGrafter"/>
</dbReference>
<feature type="compositionally biased region" description="Low complexity" evidence="2">
    <location>
        <begin position="11"/>
        <end position="22"/>
    </location>
</feature>
<dbReference type="Pfam" id="PF05794">
    <property type="entry name" value="Tcp11"/>
    <property type="match status" value="1"/>
</dbReference>
<dbReference type="EMBL" id="GAPW01001043">
    <property type="protein sequence ID" value="JAC12555.1"/>
    <property type="molecule type" value="mRNA"/>
</dbReference>
<feature type="region of interest" description="Disordered" evidence="2">
    <location>
        <begin position="284"/>
        <end position="305"/>
    </location>
</feature>
<evidence type="ECO:0000256" key="1">
    <source>
        <dbReference type="ARBA" id="ARBA00010954"/>
    </source>
</evidence>
<comment type="similarity">
    <text evidence="1">Belongs to the TCP11 family.</text>
</comment>
<keyword evidence="3" id="KW-0418">Kinase</keyword>
<dbReference type="VEuPathDB" id="VectorBase:AALF007201"/>
<dbReference type="PANTHER" id="PTHR12832">
    <property type="entry name" value="TESTIS-SPECIFIC PROTEIN PBS13 T-COMPLEX 11"/>
    <property type="match status" value="1"/>
</dbReference>
<evidence type="ECO:0000313" key="3">
    <source>
        <dbReference type="EMBL" id="JAC12555.1"/>
    </source>
</evidence>
<dbReference type="InterPro" id="IPR008862">
    <property type="entry name" value="Tcp11"/>
</dbReference>
<protein>
    <submittedName>
        <fullName evidence="3">Putative sok1 kinase belonging to the ste20/sps1/gc kinase family</fullName>
    </submittedName>
</protein>
<evidence type="ECO:0000256" key="2">
    <source>
        <dbReference type="SAM" id="MobiDB-lite"/>
    </source>
</evidence>
<keyword evidence="3" id="KW-0808">Transferase</keyword>
<organism evidence="3">
    <name type="scientific">Aedes albopictus</name>
    <name type="common">Asian tiger mosquito</name>
    <name type="synonym">Stegomyia albopicta</name>
    <dbReference type="NCBI Taxonomy" id="7160"/>
    <lineage>
        <taxon>Eukaryota</taxon>
        <taxon>Metazoa</taxon>
        <taxon>Ecdysozoa</taxon>
        <taxon>Arthropoda</taxon>
        <taxon>Hexapoda</taxon>
        <taxon>Insecta</taxon>
        <taxon>Pterygota</taxon>
        <taxon>Neoptera</taxon>
        <taxon>Endopterygota</taxon>
        <taxon>Diptera</taxon>
        <taxon>Nematocera</taxon>
        <taxon>Culicoidea</taxon>
        <taxon>Culicidae</taxon>
        <taxon>Culicinae</taxon>
        <taxon>Aedini</taxon>
        <taxon>Aedes</taxon>
        <taxon>Stegomyia</taxon>
    </lineage>
</organism>
<accession>A0A023ETA3</accession>